<evidence type="ECO:0000259" key="8">
    <source>
        <dbReference type="PROSITE" id="PS50112"/>
    </source>
</evidence>
<dbReference type="Proteomes" id="UP000005801">
    <property type="component" value="Unassembled WGS sequence"/>
</dbReference>
<dbReference type="Gene3D" id="3.30.450.20">
    <property type="entry name" value="PAS domain"/>
    <property type="match status" value="1"/>
</dbReference>
<dbReference type="Gene3D" id="1.10.287.130">
    <property type="match status" value="1"/>
</dbReference>
<dbReference type="EMBL" id="ABCS01000020">
    <property type="protein sequence ID" value="EDM79385.1"/>
    <property type="molecule type" value="Genomic_DNA"/>
</dbReference>
<dbReference type="PROSITE" id="PS50109">
    <property type="entry name" value="HIS_KIN"/>
    <property type="match status" value="1"/>
</dbReference>
<keyword evidence="5" id="KW-0472">Membrane</keyword>
<dbReference type="CDD" id="cd00130">
    <property type="entry name" value="PAS"/>
    <property type="match status" value="1"/>
</dbReference>
<dbReference type="Pfam" id="PF00072">
    <property type="entry name" value="Response_reg"/>
    <property type="match status" value="1"/>
</dbReference>
<feature type="domain" description="Response regulatory" evidence="7">
    <location>
        <begin position="619"/>
        <end position="735"/>
    </location>
</feature>
<feature type="domain" description="PAS" evidence="8">
    <location>
        <begin position="248"/>
        <end position="321"/>
    </location>
</feature>
<dbReference type="Pfam" id="PF00512">
    <property type="entry name" value="HisKA"/>
    <property type="match status" value="1"/>
</dbReference>
<comment type="caution">
    <text evidence="9">The sequence shown here is derived from an EMBL/GenBank/DDBJ whole genome shotgun (WGS) entry which is preliminary data.</text>
</comment>
<dbReference type="InterPro" id="IPR003594">
    <property type="entry name" value="HATPase_dom"/>
</dbReference>
<protein>
    <recommendedName>
        <fullName evidence="2">histidine kinase</fullName>
        <ecNumber evidence="2">2.7.13.3</ecNumber>
    </recommendedName>
</protein>
<evidence type="ECO:0000259" key="7">
    <source>
        <dbReference type="PROSITE" id="PS50110"/>
    </source>
</evidence>
<dbReference type="OrthoDB" id="9813024at2"/>
<dbReference type="SMART" id="SM00091">
    <property type="entry name" value="PAS"/>
    <property type="match status" value="1"/>
</dbReference>
<feature type="modified residue" description="4-aspartylphosphate" evidence="4">
    <location>
        <position position="670"/>
    </location>
</feature>
<dbReference type="InterPro" id="IPR005467">
    <property type="entry name" value="His_kinase_dom"/>
</dbReference>
<keyword evidence="3 4" id="KW-0597">Phosphoprotein</keyword>
<name>A6G462_9BACT</name>
<dbReference type="EC" id="2.7.13.3" evidence="2"/>
<dbReference type="SMART" id="SM00388">
    <property type="entry name" value="HisKA"/>
    <property type="match status" value="1"/>
</dbReference>
<proteinExistence type="predicted"/>
<dbReference type="PANTHER" id="PTHR43065">
    <property type="entry name" value="SENSOR HISTIDINE KINASE"/>
    <property type="match status" value="1"/>
</dbReference>
<evidence type="ECO:0000313" key="10">
    <source>
        <dbReference type="Proteomes" id="UP000005801"/>
    </source>
</evidence>
<accession>A6G462</accession>
<dbReference type="Gene3D" id="6.10.340.10">
    <property type="match status" value="1"/>
</dbReference>
<dbReference type="STRING" id="391625.PPSIR1_02491"/>
<dbReference type="InterPro" id="IPR004358">
    <property type="entry name" value="Sig_transdc_His_kin-like_C"/>
</dbReference>
<reference evidence="9 10" key="1">
    <citation type="submission" date="2007-06" db="EMBL/GenBank/DDBJ databases">
        <authorList>
            <person name="Shimkets L."/>
            <person name="Ferriera S."/>
            <person name="Johnson J."/>
            <person name="Kravitz S."/>
            <person name="Beeson K."/>
            <person name="Sutton G."/>
            <person name="Rogers Y.-H."/>
            <person name="Friedman R."/>
            <person name="Frazier M."/>
            <person name="Venter J.C."/>
        </authorList>
    </citation>
    <scope>NUCLEOTIDE SEQUENCE [LARGE SCALE GENOMIC DNA]</scope>
    <source>
        <strain evidence="9 10">SIR-1</strain>
    </source>
</reference>
<dbReference type="SUPFAM" id="SSF55874">
    <property type="entry name" value="ATPase domain of HSP90 chaperone/DNA topoisomerase II/histidine kinase"/>
    <property type="match status" value="1"/>
</dbReference>
<dbReference type="InterPro" id="IPR035965">
    <property type="entry name" value="PAS-like_dom_sf"/>
</dbReference>
<gene>
    <name evidence="9" type="ORF">PPSIR1_02491</name>
</gene>
<organism evidence="9 10">
    <name type="scientific">Plesiocystis pacifica SIR-1</name>
    <dbReference type="NCBI Taxonomy" id="391625"/>
    <lineage>
        <taxon>Bacteria</taxon>
        <taxon>Pseudomonadati</taxon>
        <taxon>Myxococcota</taxon>
        <taxon>Polyangia</taxon>
        <taxon>Nannocystales</taxon>
        <taxon>Nannocystaceae</taxon>
        <taxon>Plesiocystis</taxon>
    </lineage>
</organism>
<dbReference type="InterPro" id="IPR001789">
    <property type="entry name" value="Sig_transdc_resp-reg_receiver"/>
</dbReference>
<evidence type="ECO:0000256" key="2">
    <source>
        <dbReference type="ARBA" id="ARBA00012438"/>
    </source>
</evidence>
<keyword evidence="10" id="KW-1185">Reference proteome</keyword>
<dbReference type="SMART" id="SM00387">
    <property type="entry name" value="HATPase_c"/>
    <property type="match status" value="1"/>
</dbReference>
<dbReference type="Gene3D" id="3.30.565.10">
    <property type="entry name" value="Histidine kinase-like ATPase, C-terminal domain"/>
    <property type="match status" value="1"/>
</dbReference>
<dbReference type="SUPFAM" id="SSF47384">
    <property type="entry name" value="Homodimeric domain of signal transducing histidine kinase"/>
    <property type="match status" value="1"/>
</dbReference>
<dbReference type="Pfam" id="PF02518">
    <property type="entry name" value="HATPase_c"/>
    <property type="match status" value="1"/>
</dbReference>
<dbReference type="InterPro" id="IPR000014">
    <property type="entry name" value="PAS"/>
</dbReference>
<keyword evidence="5" id="KW-0812">Transmembrane</keyword>
<dbReference type="SUPFAM" id="SSF52172">
    <property type="entry name" value="CheY-like"/>
    <property type="match status" value="1"/>
</dbReference>
<dbReference type="PROSITE" id="PS50110">
    <property type="entry name" value="RESPONSE_REGULATORY"/>
    <property type="match status" value="1"/>
</dbReference>
<evidence type="ECO:0000256" key="1">
    <source>
        <dbReference type="ARBA" id="ARBA00000085"/>
    </source>
</evidence>
<dbReference type="AlphaFoldDB" id="A6G462"/>
<dbReference type="InterPro" id="IPR011006">
    <property type="entry name" value="CheY-like_superfamily"/>
</dbReference>
<comment type="catalytic activity">
    <reaction evidence="1">
        <text>ATP + protein L-histidine = ADP + protein N-phospho-L-histidine.</text>
        <dbReference type="EC" id="2.7.13.3"/>
    </reaction>
</comment>
<dbReference type="Gene3D" id="3.40.50.2300">
    <property type="match status" value="1"/>
</dbReference>
<dbReference type="RefSeq" id="WP_006971511.1">
    <property type="nucleotide sequence ID" value="NZ_ABCS01000020.1"/>
</dbReference>
<dbReference type="GO" id="GO:0000155">
    <property type="term" value="F:phosphorelay sensor kinase activity"/>
    <property type="evidence" value="ECO:0007669"/>
    <property type="project" value="InterPro"/>
</dbReference>
<evidence type="ECO:0000256" key="4">
    <source>
        <dbReference type="PROSITE-ProRule" id="PRU00169"/>
    </source>
</evidence>
<dbReference type="SMART" id="SM00448">
    <property type="entry name" value="REC"/>
    <property type="match status" value="1"/>
</dbReference>
<dbReference type="CDD" id="cd00156">
    <property type="entry name" value="REC"/>
    <property type="match status" value="1"/>
</dbReference>
<dbReference type="InterPro" id="IPR003661">
    <property type="entry name" value="HisK_dim/P_dom"/>
</dbReference>
<dbReference type="InterPro" id="IPR036097">
    <property type="entry name" value="HisK_dim/P_sf"/>
</dbReference>
<dbReference type="PANTHER" id="PTHR43065:SF42">
    <property type="entry name" value="TWO-COMPONENT SENSOR PPRA"/>
    <property type="match status" value="1"/>
</dbReference>
<dbReference type="PROSITE" id="PS50112">
    <property type="entry name" value="PAS"/>
    <property type="match status" value="1"/>
</dbReference>
<evidence type="ECO:0000256" key="3">
    <source>
        <dbReference type="ARBA" id="ARBA00022553"/>
    </source>
</evidence>
<dbReference type="NCBIfam" id="TIGR00229">
    <property type="entry name" value="sensory_box"/>
    <property type="match status" value="1"/>
</dbReference>
<dbReference type="SUPFAM" id="SSF55785">
    <property type="entry name" value="PYP-like sensor domain (PAS domain)"/>
    <property type="match status" value="1"/>
</dbReference>
<dbReference type="Pfam" id="PF08448">
    <property type="entry name" value="PAS_4"/>
    <property type="match status" value="1"/>
</dbReference>
<dbReference type="PRINTS" id="PR00344">
    <property type="entry name" value="BCTRLSENSOR"/>
</dbReference>
<evidence type="ECO:0000259" key="6">
    <source>
        <dbReference type="PROSITE" id="PS50109"/>
    </source>
</evidence>
<dbReference type="InterPro" id="IPR036890">
    <property type="entry name" value="HATPase_C_sf"/>
</dbReference>
<dbReference type="eggNOG" id="COG4191">
    <property type="taxonomic scope" value="Bacteria"/>
</dbReference>
<dbReference type="InterPro" id="IPR013656">
    <property type="entry name" value="PAS_4"/>
</dbReference>
<evidence type="ECO:0000256" key="5">
    <source>
        <dbReference type="SAM" id="Phobius"/>
    </source>
</evidence>
<dbReference type="CDD" id="cd00082">
    <property type="entry name" value="HisKA"/>
    <property type="match status" value="1"/>
</dbReference>
<evidence type="ECO:0000313" key="9">
    <source>
        <dbReference type="EMBL" id="EDM79385.1"/>
    </source>
</evidence>
<sequence>MSSALPREPRRRLGLRTRTFLLVITCATLPVLLVTLRNVVRFQAALELEFTARAELVAQQLARGSVEGLVIEDERLLDEQLDAASESASAEHMAIHDADGLPVAWRGGPAPPARSCAEPSTQLRPDPAEELLEIERPVLDPKHGAIGCVRMQFSLAPVREDSREALLDALLLWLGVTGTLGALGAYYVGYRVSEPILALVDRASAFWASREAADESQRSSKDEVELLARSFDALADRVNTSLSELTESEQRLQSTLNAIGDAVIATDTLGGVAWMNPVASRLTGVRVEDARGRPLDELLTVRDPIGAEPLALPLSELLSEGAGPELSGRPLLIDGPLGRRRVVPSHALILDSVGARDGLVLVLHDVTEQHELQAQLAQRDKMDALGLLASGVAHDFNNMLTGILGGAELLRATISPEEEEDALPFIELISDAAERSAELTAQLLSFSRKSHVELSPVDVHASVREAVALLRRSLDKRVQIQTRLDAAHATVIGDRGRLLSALINLGVNASHAMHGGGKLTFSTRLREPTQLEIEVRDTGSGISEDNLARIFEPFFTTKKEGKGTGLGLAAVQGIIEQHGGSVAVDSELGVGTSFYLRLPLSTRELAPEDGDELVLGHGHVLVVDDERAARVAAQGMLETLGYRVTAVADGREALRVYAERGDAFALVLLDMIMPGLSVHECFAGLRELDPEVRVLLLSGFTRERDVRALRRAGALGLLTKPYTRVGLSRAVAKALATGDAPPS</sequence>
<feature type="domain" description="Histidine kinase" evidence="6">
    <location>
        <begin position="391"/>
        <end position="602"/>
    </location>
</feature>
<feature type="transmembrane region" description="Helical" evidence="5">
    <location>
        <begin position="20"/>
        <end position="40"/>
    </location>
</feature>
<keyword evidence="5" id="KW-1133">Transmembrane helix</keyword>